<protein>
    <submittedName>
        <fullName evidence="1">Uncharacterized protein</fullName>
    </submittedName>
</protein>
<dbReference type="EMBL" id="BAABKB010000021">
    <property type="protein sequence ID" value="GAA5022338.1"/>
    <property type="molecule type" value="Genomic_DNA"/>
</dbReference>
<gene>
    <name evidence="1" type="ORF">GCM10023335_54160</name>
</gene>
<reference evidence="2" key="1">
    <citation type="journal article" date="2019" name="Int. J. Syst. Evol. Microbiol.">
        <title>The Global Catalogue of Microorganisms (GCM) 10K type strain sequencing project: providing services to taxonomists for standard genome sequencing and annotation.</title>
        <authorList>
            <consortium name="The Broad Institute Genomics Platform"/>
            <consortium name="The Broad Institute Genome Sequencing Center for Infectious Disease"/>
            <person name="Wu L."/>
            <person name="Ma J."/>
        </authorList>
    </citation>
    <scope>NUCLEOTIDE SEQUENCE [LARGE SCALE GENOMIC DNA]</scope>
    <source>
        <strain evidence="2">JCM 18409</strain>
    </source>
</reference>
<proteinExistence type="predicted"/>
<evidence type="ECO:0000313" key="2">
    <source>
        <dbReference type="Proteomes" id="UP001501759"/>
    </source>
</evidence>
<dbReference type="Proteomes" id="UP001501759">
    <property type="component" value="Unassembled WGS sequence"/>
</dbReference>
<name>A0ABP9J6U4_9ACTN</name>
<organism evidence="1 2">
    <name type="scientific">Streptomyces siamensis</name>
    <dbReference type="NCBI Taxonomy" id="1274986"/>
    <lineage>
        <taxon>Bacteria</taxon>
        <taxon>Bacillati</taxon>
        <taxon>Actinomycetota</taxon>
        <taxon>Actinomycetes</taxon>
        <taxon>Kitasatosporales</taxon>
        <taxon>Streptomycetaceae</taxon>
        <taxon>Streptomyces</taxon>
    </lineage>
</organism>
<sequence length="129" mass="14552">MIVSVAPFTVAAMGYDVHVTRRTPWWADEGEPITTQEWSTVVAADPDLEMVQVARASPRGEDAVLEYRHAWLAQMVTHPELDTAGAWLDWRDGRIVVKNPDEPLLTKMREIASVLGARVQGDDDEYYDK</sequence>
<evidence type="ECO:0000313" key="1">
    <source>
        <dbReference type="EMBL" id="GAA5022338.1"/>
    </source>
</evidence>
<keyword evidence="2" id="KW-1185">Reference proteome</keyword>
<accession>A0ABP9J6U4</accession>
<comment type="caution">
    <text evidence="1">The sequence shown here is derived from an EMBL/GenBank/DDBJ whole genome shotgun (WGS) entry which is preliminary data.</text>
</comment>